<dbReference type="InterPro" id="IPR036890">
    <property type="entry name" value="HATPase_C_sf"/>
</dbReference>
<dbReference type="PROSITE" id="PS50109">
    <property type="entry name" value="HIS_KIN"/>
    <property type="match status" value="1"/>
</dbReference>
<keyword evidence="4" id="KW-0808">Transferase</keyword>
<dbReference type="InterPro" id="IPR005467">
    <property type="entry name" value="His_kinase_dom"/>
</dbReference>
<evidence type="ECO:0000256" key="7">
    <source>
        <dbReference type="ARBA" id="ARBA00022840"/>
    </source>
</evidence>
<dbReference type="Pfam" id="PF08448">
    <property type="entry name" value="PAS_4"/>
    <property type="match status" value="1"/>
</dbReference>
<evidence type="ECO:0000256" key="1">
    <source>
        <dbReference type="ARBA" id="ARBA00000085"/>
    </source>
</evidence>
<dbReference type="InterPro" id="IPR035965">
    <property type="entry name" value="PAS-like_dom_sf"/>
</dbReference>
<dbReference type="Pfam" id="PF13426">
    <property type="entry name" value="PAS_9"/>
    <property type="match status" value="1"/>
</dbReference>
<dbReference type="GO" id="GO:0005524">
    <property type="term" value="F:ATP binding"/>
    <property type="evidence" value="ECO:0007669"/>
    <property type="project" value="UniProtKB-KW"/>
</dbReference>
<accession>A0A940S7Q7</accession>
<sequence length="536" mass="57264">MMQGSTAGPDVPAYGSAADLRAMADAVPALLSFFDADLICRYANAYHRQWYGRPPEEMVGLHMREFLGERGYVSRGPFLRRVLAGEEVSFDATVPHADGTWRDAAIRYRPRHGPQGLLGFHVLVFDTAVHQHRFHSLFDGKGIAFLELDLSRLAGTLEQLRAEGVERLAATIASDPGFVRRFVGLTHLADLNEKAASLFGLDREAAIGTVFGALCPPAAEPVLAANLLAYVGGERGFEEETVMLRADGQPLEVRLTSAFPQQGERQDRVFLGVIDIGARVRQDRRLAQLETDLAHAARVATLGELTASIAHEVNQPLAAVTANGDAALRWLRRPVPDLDEVEAAIRRVIEEGRRASEIIARTRALATKGTTKRALFDPNGMIEDAAALVRRQVASLGAELRLDLAPALPPVLADRVQLQQVVINLVVNAAQAMLQGPEGPRLVVVASGERAGTVVVEVSDTGPGIGEEAVPRLFEAFYTTKASGMGMGLSVSRTIVESHGGWIRAGGAPMGGAVFSFGIPVPEPARASGGPDGGGA</sequence>
<dbReference type="SMART" id="SM00091">
    <property type="entry name" value="PAS"/>
    <property type="match status" value="2"/>
</dbReference>
<evidence type="ECO:0000259" key="9">
    <source>
        <dbReference type="PROSITE" id="PS50109"/>
    </source>
</evidence>
<protein>
    <recommendedName>
        <fullName evidence="2">histidine kinase</fullName>
        <ecNumber evidence="2">2.7.13.3</ecNumber>
    </recommendedName>
</protein>
<dbReference type="InterPro" id="IPR003594">
    <property type="entry name" value="HATPase_dom"/>
</dbReference>
<comment type="caution">
    <text evidence="10">The sequence shown here is derived from an EMBL/GenBank/DDBJ whole genome shotgun (WGS) entry which is preliminary data.</text>
</comment>
<dbReference type="GO" id="GO:0000155">
    <property type="term" value="F:phosphorelay sensor kinase activity"/>
    <property type="evidence" value="ECO:0007669"/>
    <property type="project" value="InterPro"/>
</dbReference>
<dbReference type="CDD" id="cd00130">
    <property type="entry name" value="PAS"/>
    <property type="match status" value="2"/>
</dbReference>
<evidence type="ECO:0000256" key="2">
    <source>
        <dbReference type="ARBA" id="ARBA00012438"/>
    </source>
</evidence>
<dbReference type="SUPFAM" id="SSF47384">
    <property type="entry name" value="Homodimeric domain of signal transducing histidine kinase"/>
    <property type="match status" value="1"/>
</dbReference>
<name>A0A940S7Q7_9PROT</name>
<dbReference type="RefSeq" id="WP_209375974.1">
    <property type="nucleotide sequence ID" value="NZ_JAGIZA010000015.1"/>
</dbReference>
<dbReference type="Pfam" id="PF00512">
    <property type="entry name" value="HisKA"/>
    <property type="match status" value="1"/>
</dbReference>
<dbReference type="PANTHER" id="PTHR43065">
    <property type="entry name" value="SENSOR HISTIDINE KINASE"/>
    <property type="match status" value="1"/>
</dbReference>
<dbReference type="Gene3D" id="1.10.287.130">
    <property type="match status" value="1"/>
</dbReference>
<dbReference type="Gene3D" id="3.30.450.20">
    <property type="entry name" value="PAS domain"/>
    <property type="match status" value="2"/>
</dbReference>
<dbReference type="InterPro" id="IPR013656">
    <property type="entry name" value="PAS_4"/>
</dbReference>
<keyword evidence="7" id="KW-0067">ATP-binding</keyword>
<evidence type="ECO:0000313" key="11">
    <source>
        <dbReference type="Proteomes" id="UP000677537"/>
    </source>
</evidence>
<keyword evidence="3" id="KW-0597">Phosphoprotein</keyword>
<dbReference type="InterPro" id="IPR000014">
    <property type="entry name" value="PAS"/>
</dbReference>
<proteinExistence type="predicted"/>
<dbReference type="InterPro" id="IPR003661">
    <property type="entry name" value="HisK_dim/P_dom"/>
</dbReference>
<dbReference type="SMART" id="SM00388">
    <property type="entry name" value="HisKA"/>
    <property type="match status" value="1"/>
</dbReference>
<dbReference type="Gene3D" id="3.30.565.10">
    <property type="entry name" value="Histidine kinase-like ATPase, C-terminal domain"/>
    <property type="match status" value="1"/>
</dbReference>
<reference evidence="10" key="1">
    <citation type="submission" date="2021-03" db="EMBL/GenBank/DDBJ databases">
        <authorList>
            <person name="So Y."/>
        </authorList>
    </citation>
    <scope>NUCLEOTIDE SEQUENCE</scope>
    <source>
        <strain evidence="10">SG15</strain>
    </source>
</reference>
<dbReference type="EC" id="2.7.13.3" evidence="2"/>
<dbReference type="SUPFAM" id="SSF55874">
    <property type="entry name" value="ATPase domain of HSP90 chaperone/DNA topoisomerase II/histidine kinase"/>
    <property type="match status" value="1"/>
</dbReference>
<dbReference type="SMART" id="SM00387">
    <property type="entry name" value="HATPase_c"/>
    <property type="match status" value="1"/>
</dbReference>
<dbReference type="CDD" id="cd00082">
    <property type="entry name" value="HisKA"/>
    <property type="match status" value="1"/>
</dbReference>
<keyword evidence="8" id="KW-0902">Two-component regulatory system</keyword>
<feature type="domain" description="Histidine kinase" evidence="9">
    <location>
        <begin position="308"/>
        <end position="523"/>
    </location>
</feature>
<dbReference type="EMBL" id="JAGIZA010000015">
    <property type="protein sequence ID" value="MBP0495175.1"/>
    <property type="molecule type" value="Genomic_DNA"/>
</dbReference>
<keyword evidence="6" id="KW-0418">Kinase</keyword>
<dbReference type="AlphaFoldDB" id="A0A940S7Q7"/>
<keyword evidence="5" id="KW-0547">Nucleotide-binding</keyword>
<evidence type="ECO:0000313" key="10">
    <source>
        <dbReference type="EMBL" id="MBP0495175.1"/>
    </source>
</evidence>
<keyword evidence="11" id="KW-1185">Reference proteome</keyword>
<evidence type="ECO:0000256" key="5">
    <source>
        <dbReference type="ARBA" id="ARBA00022741"/>
    </source>
</evidence>
<dbReference type="PRINTS" id="PR00344">
    <property type="entry name" value="BCTRLSENSOR"/>
</dbReference>
<evidence type="ECO:0000256" key="8">
    <source>
        <dbReference type="ARBA" id="ARBA00023012"/>
    </source>
</evidence>
<dbReference type="InterPro" id="IPR004358">
    <property type="entry name" value="Sig_transdc_His_kin-like_C"/>
</dbReference>
<organism evidence="10 11">
    <name type="scientific">Roseomonas indoligenes</name>
    <dbReference type="NCBI Taxonomy" id="2820811"/>
    <lineage>
        <taxon>Bacteria</taxon>
        <taxon>Pseudomonadati</taxon>
        <taxon>Pseudomonadota</taxon>
        <taxon>Alphaproteobacteria</taxon>
        <taxon>Acetobacterales</taxon>
        <taxon>Roseomonadaceae</taxon>
        <taxon>Roseomonas</taxon>
    </lineage>
</organism>
<dbReference type="Pfam" id="PF02518">
    <property type="entry name" value="HATPase_c"/>
    <property type="match status" value="1"/>
</dbReference>
<dbReference type="InterPro" id="IPR036097">
    <property type="entry name" value="HisK_dim/P_sf"/>
</dbReference>
<evidence type="ECO:0000256" key="3">
    <source>
        <dbReference type="ARBA" id="ARBA00022553"/>
    </source>
</evidence>
<dbReference type="SUPFAM" id="SSF55785">
    <property type="entry name" value="PYP-like sensor domain (PAS domain)"/>
    <property type="match status" value="2"/>
</dbReference>
<gene>
    <name evidence="10" type="ORF">J5Y10_20495</name>
</gene>
<dbReference type="PANTHER" id="PTHR43065:SF10">
    <property type="entry name" value="PEROXIDE STRESS-ACTIVATED HISTIDINE KINASE MAK3"/>
    <property type="match status" value="1"/>
</dbReference>
<comment type="catalytic activity">
    <reaction evidence="1">
        <text>ATP + protein L-histidine = ADP + protein N-phospho-L-histidine.</text>
        <dbReference type="EC" id="2.7.13.3"/>
    </reaction>
</comment>
<dbReference type="Proteomes" id="UP000677537">
    <property type="component" value="Unassembled WGS sequence"/>
</dbReference>
<evidence type="ECO:0000256" key="6">
    <source>
        <dbReference type="ARBA" id="ARBA00022777"/>
    </source>
</evidence>
<evidence type="ECO:0000256" key="4">
    <source>
        <dbReference type="ARBA" id="ARBA00022679"/>
    </source>
</evidence>